<gene>
    <name evidence="1" type="ORF">MESINF_2664</name>
</gene>
<evidence type="ECO:0000313" key="2">
    <source>
        <dbReference type="Proteomes" id="UP000250796"/>
    </source>
</evidence>
<reference evidence="1 2" key="1">
    <citation type="submission" date="2017-01" db="EMBL/GenBank/DDBJ databases">
        <authorList>
            <person name="Erauso G."/>
        </authorList>
    </citation>
    <scope>NUCLEOTIDE SEQUENCE [LARGE SCALE GENOMIC DNA]</scope>
    <source>
        <strain evidence="1">MESINF1</strain>
    </source>
</reference>
<protein>
    <submittedName>
        <fullName evidence="1">Uncharacterized protein</fullName>
    </submittedName>
</protein>
<dbReference type="Proteomes" id="UP000250796">
    <property type="component" value="Chromosome MESINF"/>
</dbReference>
<name>A0A7Z7LHH8_9BACT</name>
<sequence length="156" mass="17729">MRTPVLVLLVFFSCVCVATEIESLESLVANPEDRSLLFELGIAYHNAGVRGDKDYVLKVIKLFEKLIRDEEEDLATSYLGSSHLLRAGDDWNPFGKLHNLNKDFEYLDRAVENHGDNIMILFIRANAYINIPGFSGNSIHRSPISKELFSCIQRVR</sequence>
<dbReference type="RefSeq" id="WP_169700416.1">
    <property type="nucleotide sequence ID" value="NZ_LS974202.1"/>
</dbReference>
<dbReference type="KEGG" id="minf:MESINF_2664"/>
<evidence type="ECO:0000313" key="1">
    <source>
        <dbReference type="EMBL" id="SSC14104.1"/>
    </source>
</evidence>
<keyword evidence="2" id="KW-1185">Reference proteome</keyword>
<organism evidence="1 2">
    <name type="scientific">Mesotoga infera</name>
    <dbReference type="NCBI Taxonomy" id="1236046"/>
    <lineage>
        <taxon>Bacteria</taxon>
        <taxon>Thermotogati</taxon>
        <taxon>Thermotogota</taxon>
        <taxon>Thermotogae</taxon>
        <taxon>Kosmotogales</taxon>
        <taxon>Kosmotogaceae</taxon>
        <taxon>Mesotoga</taxon>
    </lineage>
</organism>
<dbReference type="AlphaFoldDB" id="A0A7Z7LHH8"/>
<proteinExistence type="predicted"/>
<accession>A0A7Z7LHH8</accession>
<dbReference type="EMBL" id="LS974202">
    <property type="protein sequence ID" value="SSC14104.1"/>
    <property type="molecule type" value="Genomic_DNA"/>
</dbReference>